<dbReference type="FunFam" id="3.30.160.60:FF:000100">
    <property type="entry name" value="Zinc finger 45-like"/>
    <property type="match status" value="1"/>
</dbReference>
<dbReference type="SUPFAM" id="SSF57667">
    <property type="entry name" value="beta-beta-alpha zinc fingers"/>
    <property type="match status" value="1"/>
</dbReference>
<keyword evidence="3" id="KW-0863">Zinc-finger</keyword>
<organism evidence="5">
    <name type="scientific">Dendroctonus ponderosae</name>
    <name type="common">Mountain pine beetle</name>
    <dbReference type="NCBI Taxonomy" id="77166"/>
    <lineage>
        <taxon>Eukaryota</taxon>
        <taxon>Metazoa</taxon>
        <taxon>Ecdysozoa</taxon>
        <taxon>Arthropoda</taxon>
        <taxon>Hexapoda</taxon>
        <taxon>Insecta</taxon>
        <taxon>Pterygota</taxon>
        <taxon>Neoptera</taxon>
        <taxon>Endopterygota</taxon>
        <taxon>Coleoptera</taxon>
        <taxon>Polyphaga</taxon>
        <taxon>Cucujiformia</taxon>
        <taxon>Curculionidae</taxon>
        <taxon>Scolytinae</taxon>
        <taxon>Dendroctonus</taxon>
    </lineage>
</organism>
<proteinExistence type="predicted"/>
<feature type="non-terminal residue" evidence="5">
    <location>
        <position position="1"/>
    </location>
</feature>
<gene>
    <name evidence="5" type="ORF">YQE_09791</name>
</gene>
<name>N6TW95_DENPD</name>
<sequence length="123" mass="14975">MTDFLVSVDPYSCPKCFRRYRQKYTLNRHLRYECGVAPQFKCQVCHYVGKQKATAIMHMISVHRLRRDQINIRRYRHKESRNKHMRYECGVEKQFKCTECHYSAKQKAHIKGHMARIHNIVWM</sequence>
<keyword evidence="1" id="KW-0479">Metal-binding</keyword>
<evidence type="ECO:0000256" key="4">
    <source>
        <dbReference type="ARBA" id="ARBA00022833"/>
    </source>
</evidence>
<dbReference type="PROSITE" id="PS50157">
    <property type="entry name" value="ZINC_FINGER_C2H2_2"/>
    <property type="match status" value="1"/>
</dbReference>
<dbReference type="EMBL" id="KB741156">
    <property type="protein sequence ID" value="ENN73540.1"/>
    <property type="molecule type" value="Genomic_DNA"/>
</dbReference>
<evidence type="ECO:0000256" key="3">
    <source>
        <dbReference type="ARBA" id="ARBA00022771"/>
    </source>
</evidence>
<dbReference type="HOGENOM" id="CLU_2017546_0_0_1"/>
<dbReference type="GO" id="GO:0008270">
    <property type="term" value="F:zinc ion binding"/>
    <property type="evidence" value="ECO:0007669"/>
    <property type="project" value="UniProtKB-KW"/>
</dbReference>
<dbReference type="Gene3D" id="3.30.160.60">
    <property type="entry name" value="Classic Zinc Finger"/>
    <property type="match status" value="2"/>
</dbReference>
<evidence type="ECO:0000256" key="1">
    <source>
        <dbReference type="ARBA" id="ARBA00022723"/>
    </source>
</evidence>
<dbReference type="InterPro" id="IPR013087">
    <property type="entry name" value="Znf_C2H2_type"/>
</dbReference>
<reference evidence="5" key="1">
    <citation type="journal article" date="2013" name="Genome Biol.">
        <title>Draft genome of the mountain pine beetle, Dendroctonus ponderosae Hopkins, a major forest pest.</title>
        <authorList>
            <person name="Keeling C.I."/>
            <person name="Yuen M.M."/>
            <person name="Liao N.Y."/>
            <person name="Docking T.R."/>
            <person name="Chan S.K."/>
            <person name="Taylor G.A."/>
            <person name="Palmquist D.L."/>
            <person name="Jackman S.D."/>
            <person name="Nguyen A."/>
            <person name="Li M."/>
            <person name="Henderson H."/>
            <person name="Janes J.K."/>
            <person name="Zhao Y."/>
            <person name="Pandoh P."/>
            <person name="Moore R."/>
            <person name="Sperling F.A."/>
            <person name="Huber D.P."/>
            <person name="Birol I."/>
            <person name="Jones S.J."/>
            <person name="Bohlmann J."/>
        </authorList>
    </citation>
    <scope>NUCLEOTIDE SEQUENCE</scope>
</reference>
<keyword evidence="4" id="KW-0862">Zinc</keyword>
<dbReference type="OMA" id="GQQPRFK"/>
<keyword evidence="2" id="KW-0677">Repeat</keyword>
<evidence type="ECO:0000256" key="2">
    <source>
        <dbReference type="ARBA" id="ARBA00022737"/>
    </source>
</evidence>
<evidence type="ECO:0000313" key="5">
    <source>
        <dbReference type="EMBL" id="ENN73540.1"/>
    </source>
</evidence>
<accession>N6TW95</accession>
<protein>
    <submittedName>
        <fullName evidence="5">Uncharacterized protein</fullName>
    </submittedName>
</protein>
<dbReference type="SMART" id="SM00355">
    <property type="entry name" value="ZnF_C2H2"/>
    <property type="match status" value="3"/>
</dbReference>
<dbReference type="AlphaFoldDB" id="N6TW95"/>
<dbReference type="Pfam" id="PF00096">
    <property type="entry name" value="zf-C2H2"/>
    <property type="match status" value="1"/>
</dbReference>
<dbReference type="InterPro" id="IPR036236">
    <property type="entry name" value="Znf_C2H2_sf"/>
</dbReference>